<dbReference type="RefSeq" id="WP_207682900.1">
    <property type="nucleotide sequence ID" value="NZ_CP061800.1"/>
</dbReference>
<dbReference type="CDD" id="cd00616">
    <property type="entry name" value="AHBA_syn"/>
    <property type="match status" value="1"/>
</dbReference>
<sequence>MNKSYSYGKQYIEKDDIQAVIDVLKSDWLTQGPTIGNFEKLLCEKLGSSYATAVANGTAALHLMALALGWMKGDVVLTTPITFLATANSVLYAKAIPDFVDIDGVSYTVDIDKLEDKIEYYQKKGKKIKAVVAVDYAGHPCEWKQLRFLADKYEFQLINDACHAIGAMYKNEHHYISMYADTAILSFHPVKHITTGEGGAILTNSKEFQEKVKILRTHGMTKDENRLEKNDGPWYYEMHELGFNYRITDIQCALGISQLKKLERFIQRRQEIAHYYDSVFEGDERFIIPQCAEDISHAYHLYPLQIRFDRISITKKALFERLRGKNIYCQVHYIPIHLQPYYRKNFGFQPGDFPVAEKFYEQEMSIPVYPQLETEDLEYISSTIKMLAK</sequence>
<dbReference type="InterPro" id="IPR015424">
    <property type="entry name" value="PyrdxlP-dep_Trfase"/>
</dbReference>
<dbReference type="Gene3D" id="3.90.1150.10">
    <property type="entry name" value="Aspartate Aminotransferase, domain 1"/>
    <property type="match status" value="1"/>
</dbReference>
<name>A0A975GNL5_9BACT</name>
<evidence type="ECO:0000313" key="6">
    <source>
        <dbReference type="Proteomes" id="UP000663722"/>
    </source>
</evidence>
<keyword evidence="3 4" id="KW-0663">Pyridoxal phosphate</keyword>
<feature type="modified residue" description="N6-(pyridoxal phosphate)lysine" evidence="3">
    <location>
        <position position="191"/>
    </location>
</feature>
<evidence type="ECO:0000313" key="5">
    <source>
        <dbReference type="EMBL" id="QTA87897.1"/>
    </source>
</evidence>
<dbReference type="GO" id="GO:0008483">
    <property type="term" value="F:transaminase activity"/>
    <property type="evidence" value="ECO:0007669"/>
    <property type="project" value="TreeGrafter"/>
</dbReference>
<organism evidence="5 6">
    <name type="scientific">Desulfonema magnum</name>
    <dbReference type="NCBI Taxonomy" id="45655"/>
    <lineage>
        <taxon>Bacteria</taxon>
        <taxon>Pseudomonadati</taxon>
        <taxon>Thermodesulfobacteriota</taxon>
        <taxon>Desulfobacteria</taxon>
        <taxon>Desulfobacterales</taxon>
        <taxon>Desulfococcaceae</taxon>
        <taxon>Desulfonema</taxon>
    </lineage>
</organism>
<keyword evidence="6" id="KW-1185">Reference proteome</keyword>
<dbReference type="Proteomes" id="UP000663722">
    <property type="component" value="Chromosome"/>
</dbReference>
<gene>
    <name evidence="5" type="primary">pseC</name>
    <name evidence="5" type="ORF">dnm_039370</name>
</gene>
<dbReference type="PANTHER" id="PTHR30244:SF34">
    <property type="entry name" value="DTDP-4-AMINO-4,6-DIDEOXYGALACTOSE TRANSAMINASE"/>
    <property type="match status" value="1"/>
</dbReference>
<evidence type="ECO:0000256" key="2">
    <source>
        <dbReference type="PIRSR" id="PIRSR000390-1"/>
    </source>
</evidence>
<proteinExistence type="inferred from homology"/>
<dbReference type="Pfam" id="PF01041">
    <property type="entry name" value="DegT_DnrJ_EryC1"/>
    <property type="match status" value="1"/>
</dbReference>
<dbReference type="PANTHER" id="PTHR30244">
    <property type="entry name" value="TRANSAMINASE"/>
    <property type="match status" value="1"/>
</dbReference>
<evidence type="ECO:0000256" key="4">
    <source>
        <dbReference type="RuleBase" id="RU004508"/>
    </source>
</evidence>
<dbReference type="KEGG" id="dmm:dnm_039370"/>
<dbReference type="GO" id="GO:0030170">
    <property type="term" value="F:pyridoxal phosphate binding"/>
    <property type="evidence" value="ECO:0007669"/>
    <property type="project" value="TreeGrafter"/>
</dbReference>
<protein>
    <submittedName>
        <fullName evidence="5">UDP-4-amino-4, 6-dideoxy-N-acetyl-beta-L-altrosamine transaminase</fullName>
    </submittedName>
</protein>
<dbReference type="InterPro" id="IPR020026">
    <property type="entry name" value="PseC"/>
</dbReference>
<evidence type="ECO:0000256" key="3">
    <source>
        <dbReference type="PIRSR" id="PIRSR000390-2"/>
    </source>
</evidence>
<dbReference type="Gene3D" id="3.40.640.10">
    <property type="entry name" value="Type I PLP-dependent aspartate aminotransferase-like (Major domain)"/>
    <property type="match status" value="1"/>
</dbReference>
<dbReference type="InterPro" id="IPR015422">
    <property type="entry name" value="PyrdxlP-dep_Trfase_small"/>
</dbReference>
<dbReference type="AlphaFoldDB" id="A0A975GNL5"/>
<evidence type="ECO:0000256" key="1">
    <source>
        <dbReference type="ARBA" id="ARBA00037999"/>
    </source>
</evidence>
<reference evidence="5" key="1">
    <citation type="journal article" date="2021" name="Microb. Physiol.">
        <title>Proteogenomic Insights into the Physiology of Marine, Sulfate-Reducing, Filamentous Desulfonema limicola and Desulfonema magnum.</title>
        <authorList>
            <person name="Schnaars V."/>
            <person name="Wohlbrand L."/>
            <person name="Scheve S."/>
            <person name="Hinrichs C."/>
            <person name="Reinhardt R."/>
            <person name="Rabus R."/>
        </authorList>
    </citation>
    <scope>NUCLEOTIDE SEQUENCE</scope>
    <source>
        <strain evidence="5">4be13</strain>
    </source>
</reference>
<dbReference type="GO" id="GO:0000271">
    <property type="term" value="P:polysaccharide biosynthetic process"/>
    <property type="evidence" value="ECO:0007669"/>
    <property type="project" value="TreeGrafter"/>
</dbReference>
<feature type="active site" description="Proton acceptor" evidence="2">
    <location>
        <position position="191"/>
    </location>
</feature>
<dbReference type="NCBIfam" id="TIGR03588">
    <property type="entry name" value="PseC"/>
    <property type="match status" value="1"/>
</dbReference>
<dbReference type="SUPFAM" id="SSF53383">
    <property type="entry name" value="PLP-dependent transferases"/>
    <property type="match status" value="1"/>
</dbReference>
<dbReference type="EMBL" id="CP061800">
    <property type="protein sequence ID" value="QTA87897.1"/>
    <property type="molecule type" value="Genomic_DNA"/>
</dbReference>
<comment type="similarity">
    <text evidence="1 4">Belongs to the DegT/DnrJ/EryC1 family.</text>
</comment>
<dbReference type="InterPro" id="IPR015421">
    <property type="entry name" value="PyrdxlP-dep_Trfase_major"/>
</dbReference>
<dbReference type="InterPro" id="IPR000653">
    <property type="entry name" value="DegT/StrS_aminotransferase"/>
</dbReference>
<dbReference type="PIRSF" id="PIRSF000390">
    <property type="entry name" value="PLP_StrS"/>
    <property type="match status" value="1"/>
</dbReference>
<accession>A0A975GNL5</accession>